<proteinExistence type="inferred from homology"/>
<dbReference type="InterPro" id="IPR036322">
    <property type="entry name" value="WD40_repeat_dom_sf"/>
</dbReference>
<accession>A0A0D2FC27</accession>
<dbReference type="SMART" id="SM00320">
    <property type="entry name" value="WD40"/>
    <property type="match status" value="6"/>
</dbReference>
<dbReference type="PANTHER" id="PTHR19854:SF1">
    <property type="entry name" value="GUANINE NUCLEOTIDE-BINDING PROTEIN SUBUNIT BETA-LIKE PROTEIN 1"/>
    <property type="match status" value="1"/>
</dbReference>
<dbReference type="STRING" id="5601.A0A0D2FC27"/>
<comment type="function">
    <text evidence="3">Component of the ASTRA complex involved in chromatin remodeling.</text>
</comment>
<comment type="subunit">
    <text evidence="5">Component of the ASTRA chromatin remodeling machinery complex.</text>
</comment>
<comment type="similarity">
    <text evidence="4">Belongs to the WD repeat ASA1 family.</text>
</comment>
<dbReference type="Gene3D" id="2.130.10.10">
    <property type="entry name" value="YVTN repeat-like/Quinoprotein amine dehydrogenase"/>
    <property type="match status" value="2"/>
</dbReference>
<dbReference type="SUPFAM" id="SSF50978">
    <property type="entry name" value="WD40 repeat-like"/>
    <property type="match status" value="1"/>
</dbReference>
<keyword evidence="2" id="KW-0677">Repeat</keyword>
<evidence type="ECO:0000256" key="2">
    <source>
        <dbReference type="ARBA" id="ARBA00022737"/>
    </source>
</evidence>
<dbReference type="PROSITE" id="PS50294">
    <property type="entry name" value="WD_REPEATS_REGION"/>
    <property type="match status" value="1"/>
</dbReference>
<dbReference type="PROSITE" id="PS50082">
    <property type="entry name" value="WD_REPEATS_2"/>
    <property type="match status" value="2"/>
</dbReference>
<dbReference type="InterPro" id="IPR019775">
    <property type="entry name" value="WD40_repeat_CS"/>
</dbReference>
<dbReference type="InterPro" id="IPR001680">
    <property type="entry name" value="WD40_rpt"/>
</dbReference>
<evidence type="ECO:0000256" key="7">
    <source>
        <dbReference type="PROSITE-ProRule" id="PRU00221"/>
    </source>
</evidence>
<protein>
    <recommendedName>
        <fullName evidence="6">ASTRA-associated protein 1</fullName>
    </recommendedName>
</protein>
<keyword evidence="9" id="KW-1185">Reference proteome</keyword>
<dbReference type="PANTHER" id="PTHR19854">
    <property type="entry name" value="TRANSDUCIN BETA-LIKE 3"/>
    <property type="match status" value="1"/>
</dbReference>
<organism evidence="8 9">
    <name type="scientific">Phialophora macrospora</name>
    <dbReference type="NCBI Taxonomy" id="1851006"/>
    <lineage>
        <taxon>Eukaryota</taxon>
        <taxon>Fungi</taxon>
        <taxon>Dikarya</taxon>
        <taxon>Ascomycota</taxon>
        <taxon>Pezizomycotina</taxon>
        <taxon>Eurotiomycetes</taxon>
        <taxon>Chaetothyriomycetidae</taxon>
        <taxon>Chaetothyriales</taxon>
        <taxon>Herpotrichiellaceae</taxon>
        <taxon>Phialophora</taxon>
    </lineage>
</organism>
<keyword evidence="1 7" id="KW-0853">WD repeat</keyword>
<sequence length="411" mass="44934">MEHGPAVPAYILRGHEASVHALHFYAGNSFLASGDSDGWMVLWSLSSKRPVAVWKAHEAGILQIQHWAKDRLVSHGRDHKLRVWQVRPDALASLSRQLPAEAAHSASDLPQPWLLHSISVSALNFCAFSMCCENGVEDAAREVPSQLIASPNGLDSGGIDIFQLPSEKRISQIGSDKNDPTGMVMAVSLCHRQDSPSSILVLASGYEDGRVMVHLHHGDLNDATPADQWQKVMVSKPHVQPVLSLKIGPLRTQFLTSSADSCIAKFSLPPLSETGCKETPPEKAVDTKHAGQQGLSVRSDGKIFATAGWDGRVRIYSYKTMKELAVLKWHKVGVYSTAFADVGSENEVDLYKRLEEPACSPDTTPSSPSAEISKPMSALDLIKQQREDKARRVHWLAAGGKDGKISLWDVY</sequence>
<dbReference type="InterPro" id="IPR015943">
    <property type="entry name" value="WD40/YVTN_repeat-like_dom_sf"/>
</dbReference>
<feature type="repeat" description="WD" evidence="7">
    <location>
        <begin position="12"/>
        <end position="53"/>
    </location>
</feature>
<evidence type="ECO:0000256" key="4">
    <source>
        <dbReference type="ARBA" id="ARBA00037931"/>
    </source>
</evidence>
<evidence type="ECO:0000256" key="1">
    <source>
        <dbReference type="ARBA" id="ARBA00022574"/>
    </source>
</evidence>
<evidence type="ECO:0000313" key="8">
    <source>
        <dbReference type="EMBL" id="KIW64410.1"/>
    </source>
</evidence>
<dbReference type="EMBL" id="KN846961">
    <property type="protein sequence ID" value="KIW64410.1"/>
    <property type="molecule type" value="Genomic_DNA"/>
</dbReference>
<evidence type="ECO:0000313" key="9">
    <source>
        <dbReference type="Proteomes" id="UP000054266"/>
    </source>
</evidence>
<dbReference type="AlphaFoldDB" id="A0A0D2FC27"/>
<name>A0A0D2FC27_9EURO</name>
<reference evidence="8 9" key="1">
    <citation type="submission" date="2015-01" db="EMBL/GenBank/DDBJ databases">
        <title>The Genome Sequence of Capronia semiimmersa CBS27337.</title>
        <authorList>
            <consortium name="The Broad Institute Genomics Platform"/>
            <person name="Cuomo C."/>
            <person name="de Hoog S."/>
            <person name="Gorbushina A."/>
            <person name="Stielow B."/>
            <person name="Teixiera M."/>
            <person name="Abouelleil A."/>
            <person name="Chapman S.B."/>
            <person name="Priest M."/>
            <person name="Young S.K."/>
            <person name="Wortman J."/>
            <person name="Nusbaum C."/>
            <person name="Birren B."/>
        </authorList>
    </citation>
    <scope>NUCLEOTIDE SEQUENCE [LARGE SCALE GENOMIC DNA]</scope>
    <source>
        <strain evidence="8 9">CBS 27337</strain>
    </source>
</reference>
<dbReference type="Pfam" id="PF00400">
    <property type="entry name" value="WD40"/>
    <property type="match status" value="3"/>
</dbReference>
<gene>
    <name evidence="8" type="ORF">PV04_09344</name>
</gene>
<dbReference type="PROSITE" id="PS00678">
    <property type="entry name" value="WD_REPEATS_1"/>
    <property type="match status" value="1"/>
</dbReference>
<dbReference type="HOGENOM" id="CLU_041940_0_1_1"/>
<evidence type="ECO:0000256" key="5">
    <source>
        <dbReference type="ARBA" id="ARBA00038749"/>
    </source>
</evidence>
<feature type="repeat" description="WD" evidence="7">
    <location>
        <begin position="396"/>
        <end position="411"/>
    </location>
</feature>
<dbReference type="Proteomes" id="UP000054266">
    <property type="component" value="Unassembled WGS sequence"/>
</dbReference>
<evidence type="ECO:0000256" key="3">
    <source>
        <dbReference type="ARBA" id="ARBA00037338"/>
    </source>
</evidence>
<evidence type="ECO:0000256" key="6">
    <source>
        <dbReference type="ARBA" id="ARBA00040563"/>
    </source>
</evidence>